<keyword evidence="3" id="KW-1185">Reference proteome</keyword>
<sequence length="121" mass="14068">MIAVIFEVFPHPDRREEYLDIAAKMRPLLDEIDGFISVERFQSLTNPEKLLSLSFFRDEEAVQNWRKLTAHRGAQVAGREGIFTDYHLRIAHVIRDYGMFDRAEAPQDSQDIHPPRLATES</sequence>
<comment type="caution">
    <text evidence="2">The sequence shown here is derived from an EMBL/GenBank/DDBJ whole genome shotgun (WGS) entry which is preliminary data.</text>
</comment>
<dbReference type="PANTHER" id="PTHR37811">
    <property type="entry name" value="BLL5343 PROTEIN"/>
    <property type="match status" value="1"/>
</dbReference>
<dbReference type="InterPro" id="IPR011008">
    <property type="entry name" value="Dimeric_a/b-barrel"/>
</dbReference>
<dbReference type="InterPro" id="IPR007138">
    <property type="entry name" value="ABM_dom"/>
</dbReference>
<feature type="domain" description="ABM" evidence="1">
    <location>
        <begin position="2"/>
        <end position="94"/>
    </location>
</feature>
<accession>A0ABM9X8R5</accession>
<evidence type="ECO:0000259" key="1">
    <source>
        <dbReference type="PROSITE" id="PS51725"/>
    </source>
</evidence>
<dbReference type="EMBL" id="ABID01000001">
    <property type="protein sequence ID" value="EDQ05904.1"/>
    <property type="molecule type" value="Genomic_DNA"/>
</dbReference>
<dbReference type="Pfam" id="PF03992">
    <property type="entry name" value="ABM"/>
    <property type="match status" value="1"/>
</dbReference>
<protein>
    <recommendedName>
        <fullName evidence="1">ABM domain-containing protein</fullName>
    </recommendedName>
</protein>
<name>A0ABM9X8R5_9RHOB</name>
<dbReference type="Gene3D" id="3.30.70.100">
    <property type="match status" value="1"/>
</dbReference>
<dbReference type="PROSITE" id="PS51725">
    <property type="entry name" value="ABM"/>
    <property type="match status" value="1"/>
</dbReference>
<gene>
    <name evidence="2" type="ORF">OIHEL45_03800</name>
</gene>
<dbReference type="InterPro" id="IPR052936">
    <property type="entry name" value="Jasmonate_Hydroxylase-like"/>
</dbReference>
<dbReference type="PANTHER" id="PTHR37811:SF2">
    <property type="entry name" value="ABM DOMAIN-CONTAINING PROTEIN"/>
    <property type="match status" value="1"/>
</dbReference>
<proteinExistence type="predicted"/>
<dbReference type="Proteomes" id="UP000003257">
    <property type="component" value="Unassembled WGS sequence"/>
</dbReference>
<organism evidence="2 3">
    <name type="scientific">Sulfitobacter indolifex HEL-45</name>
    <dbReference type="NCBI Taxonomy" id="391624"/>
    <lineage>
        <taxon>Bacteria</taxon>
        <taxon>Pseudomonadati</taxon>
        <taxon>Pseudomonadota</taxon>
        <taxon>Alphaproteobacteria</taxon>
        <taxon>Rhodobacterales</taxon>
        <taxon>Roseobacteraceae</taxon>
        <taxon>Sulfitobacter</taxon>
    </lineage>
</organism>
<evidence type="ECO:0000313" key="2">
    <source>
        <dbReference type="EMBL" id="EDQ05904.1"/>
    </source>
</evidence>
<dbReference type="RefSeq" id="WP_007117974.1">
    <property type="nucleotide sequence ID" value="NZ_ABID01000001.1"/>
</dbReference>
<dbReference type="SUPFAM" id="SSF54909">
    <property type="entry name" value="Dimeric alpha+beta barrel"/>
    <property type="match status" value="1"/>
</dbReference>
<evidence type="ECO:0000313" key="3">
    <source>
        <dbReference type="Proteomes" id="UP000003257"/>
    </source>
</evidence>
<reference evidence="2 3" key="1">
    <citation type="submission" date="2007-11" db="EMBL/GenBank/DDBJ databases">
        <authorList>
            <person name="Wagner-Dobler I."/>
            <person name="Ferriera S."/>
            <person name="Johnson J."/>
            <person name="Kravitz S."/>
            <person name="Beeson K."/>
            <person name="Sutton G."/>
            <person name="Rogers Y.-H."/>
            <person name="Friedman R."/>
            <person name="Frazier M."/>
            <person name="Venter J.C."/>
        </authorList>
    </citation>
    <scope>NUCLEOTIDE SEQUENCE [LARGE SCALE GENOMIC DNA]</scope>
    <source>
        <strain evidence="2 3">HEL-45</strain>
    </source>
</reference>